<proteinExistence type="predicted"/>
<dbReference type="InterPro" id="IPR046947">
    <property type="entry name" value="LytR-like"/>
</dbReference>
<accession>A0A926EFC7</accession>
<dbReference type="PROSITE" id="PS50930">
    <property type="entry name" value="HTH_LYTTR"/>
    <property type="match status" value="1"/>
</dbReference>
<dbReference type="Proteomes" id="UP000660861">
    <property type="component" value="Unassembled WGS sequence"/>
</dbReference>
<dbReference type="EMBL" id="JACRTC010000004">
    <property type="protein sequence ID" value="MBC8570672.1"/>
    <property type="molecule type" value="Genomic_DNA"/>
</dbReference>
<keyword evidence="3" id="KW-1185">Reference proteome</keyword>
<dbReference type="PANTHER" id="PTHR37299">
    <property type="entry name" value="TRANSCRIPTIONAL REGULATOR-RELATED"/>
    <property type="match status" value="1"/>
</dbReference>
<dbReference type="GO" id="GO:0000156">
    <property type="term" value="F:phosphorelay response regulator activity"/>
    <property type="evidence" value="ECO:0007669"/>
    <property type="project" value="InterPro"/>
</dbReference>
<dbReference type="Pfam" id="PF04397">
    <property type="entry name" value="LytTR"/>
    <property type="match status" value="1"/>
</dbReference>
<dbReference type="PANTHER" id="PTHR37299:SF4">
    <property type="entry name" value="TRANSCRIPTIONAL REGULATOR"/>
    <property type="match status" value="1"/>
</dbReference>
<name>A0A926EFC7_9FIRM</name>
<dbReference type="SMART" id="SM00850">
    <property type="entry name" value="LytTR"/>
    <property type="match status" value="1"/>
</dbReference>
<protein>
    <submittedName>
        <fullName evidence="2">LytTR family transcriptional regulator DNA-binding domain-containing protein</fullName>
    </submittedName>
</protein>
<feature type="domain" description="HTH LytTR-type" evidence="1">
    <location>
        <begin position="12"/>
        <end position="116"/>
    </location>
</feature>
<dbReference type="GO" id="GO:0003677">
    <property type="term" value="F:DNA binding"/>
    <property type="evidence" value="ECO:0007669"/>
    <property type="project" value="UniProtKB-KW"/>
</dbReference>
<dbReference type="Gene3D" id="2.40.50.1020">
    <property type="entry name" value="LytTr DNA-binding domain"/>
    <property type="match status" value="1"/>
</dbReference>
<dbReference type="AlphaFoldDB" id="A0A926EFC7"/>
<sequence>MLAALRMFEHKLTGWREGRTFLLDTREVLYIDTVDKKTFLYQDKEVYETPLRLYELEERLSGSDFIRISKSAIVNLARVSSLRPEFGGRLELSLENGERVLVSRQYAPALREKIGIA</sequence>
<keyword evidence="2" id="KW-0238">DNA-binding</keyword>
<evidence type="ECO:0000313" key="3">
    <source>
        <dbReference type="Proteomes" id="UP000660861"/>
    </source>
</evidence>
<gene>
    <name evidence="2" type="ORF">H8709_07485</name>
</gene>
<dbReference type="InterPro" id="IPR007492">
    <property type="entry name" value="LytTR_DNA-bd_dom"/>
</dbReference>
<evidence type="ECO:0000313" key="2">
    <source>
        <dbReference type="EMBL" id="MBC8570672.1"/>
    </source>
</evidence>
<comment type="caution">
    <text evidence="2">The sequence shown here is derived from an EMBL/GenBank/DDBJ whole genome shotgun (WGS) entry which is preliminary data.</text>
</comment>
<reference evidence="2" key="1">
    <citation type="submission" date="2020-08" db="EMBL/GenBank/DDBJ databases">
        <title>Genome public.</title>
        <authorList>
            <person name="Liu C."/>
            <person name="Sun Q."/>
        </authorList>
    </citation>
    <scope>NUCLEOTIDE SEQUENCE</scope>
    <source>
        <strain evidence="2">NSJ-54</strain>
    </source>
</reference>
<organism evidence="2 3">
    <name type="scientific">Zongyangia hominis</name>
    <dbReference type="NCBI Taxonomy" id="2763677"/>
    <lineage>
        <taxon>Bacteria</taxon>
        <taxon>Bacillati</taxon>
        <taxon>Bacillota</taxon>
        <taxon>Clostridia</taxon>
        <taxon>Eubacteriales</taxon>
        <taxon>Oscillospiraceae</taxon>
        <taxon>Zongyangia</taxon>
    </lineage>
</organism>
<evidence type="ECO:0000259" key="1">
    <source>
        <dbReference type="PROSITE" id="PS50930"/>
    </source>
</evidence>